<dbReference type="Proteomes" id="UP000193570">
    <property type="component" value="Unassembled WGS sequence"/>
</dbReference>
<sequence length="70" mass="6606">MLKIAKLTTVVGVLGASLAACESSDLPRAATGAGAGYLVDRATGGDGTVGAAVGAAGGVVCDDVTPQLCN</sequence>
<feature type="signal peptide" evidence="1">
    <location>
        <begin position="1"/>
        <end position="19"/>
    </location>
</feature>
<dbReference type="EMBL" id="FWFK01000002">
    <property type="protein sequence ID" value="SLN27993.1"/>
    <property type="molecule type" value="Genomic_DNA"/>
</dbReference>
<protein>
    <recommendedName>
        <fullName evidence="4">17 kDa surface antigen</fullName>
    </recommendedName>
</protein>
<dbReference type="AlphaFoldDB" id="A0A1X6YQ24"/>
<keyword evidence="1" id="KW-0732">Signal</keyword>
<evidence type="ECO:0000313" key="3">
    <source>
        <dbReference type="Proteomes" id="UP000193570"/>
    </source>
</evidence>
<evidence type="ECO:0008006" key="4">
    <source>
        <dbReference type="Google" id="ProtNLM"/>
    </source>
</evidence>
<dbReference type="OrthoDB" id="7872521at2"/>
<reference evidence="2 3" key="1">
    <citation type="submission" date="2017-03" db="EMBL/GenBank/DDBJ databases">
        <authorList>
            <person name="Afonso C.L."/>
            <person name="Miller P.J."/>
            <person name="Scott M.A."/>
            <person name="Spackman E."/>
            <person name="Goraichik I."/>
            <person name="Dimitrov K.M."/>
            <person name="Suarez D.L."/>
            <person name="Swayne D.E."/>
        </authorList>
    </citation>
    <scope>NUCLEOTIDE SEQUENCE [LARGE SCALE GENOMIC DNA]</scope>
    <source>
        <strain evidence="2 3">CECT 8625</strain>
    </source>
</reference>
<evidence type="ECO:0000313" key="2">
    <source>
        <dbReference type="EMBL" id="SLN27993.1"/>
    </source>
</evidence>
<accession>A0A1X6YQ24</accession>
<keyword evidence="3" id="KW-1185">Reference proteome</keyword>
<gene>
    <name evidence="2" type="ORF">ROJ8625_01169</name>
</gene>
<organism evidence="2 3">
    <name type="scientific">Roseivivax jejudonensis</name>
    <dbReference type="NCBI Taxonomy" id="1529041"/>
    <lineage>
        <taxon>Bacteria</taxon>
        <taxon>Pseudomonadati</taxon>
        <taxon>Pseudomonadota</taxon>
        <taxon>Alphaproteobacteria</taxon>
        <taxon>Rhodobacterales</taxon>
        <taxon>Roseobacteraceae</taxon>
        <taxon>Roseivivax</taxon>
    </lineage>
</organism>
<evidence type="ECO:0000256" key="1">
    <source>
        <dbReference type="SAM" id="SignalP"/>
    </source>
</evidence>
<dbReference type="PROSITE" id="PS51257">
    <property type="entry name" value="PROKAR_LIPOPROTEIN"/>
    <property type="match status" value="1"/>
</dbReference>
<feature type="chain" id="PRO_5012530231" description="17 kDa surface antigen" evidence="1">
    <location>
        <begin position="20"/>
        <end position="70"/>
    </location>
</feature>
<proteinExistence type="predicted"/>
<dbReference type="RefSeq" id="WP_085790929.1">
    <property type="nucleotide sequence ID" value="NZ_FWFK01000002.1"/>
</dbReference>
<name>A0A1X6YQ24_9RHOB</name>